<evidence type="ECO:0000313" key="2">
    <source>
        <dbReference type="EMBL" id="ABK23540.1"/>
    </source>
</evidence>
<keyword evidence="1" id="KW-0472">Membrane</keyword>
<protein>
    <recommendedName>
        <fullName evidence="3">Transmembrane protein</fullName>
    </recommendedName>
</protein>
<feature type="transmembrane region" description="Helical" evidence="1">
    <location>
        <begin position="6"/>
        <end position="23"/>
    </location>
</feature>
<accession>A9NSC9</accession>
<organism evidence="2">
    <name type="scientific">Picea sitchensis</name>
    <name type="common">Sitka spruce</name>
    <name type="synonym">Pinus sitchensis</name>
    <dbReference type="NCBI Taxonomy" id="3332"/>
    <lineage>
        <taxon>Eukaryota</taxon>
        <taxon>Viridiplantae</taxon>
        <taxon>Streptophyta</taxon>
        <taxon>Embryophyta</taxon>
        <taxon>Tracheophyta</taxon>
        <taxon>Spermatophyta</taxon>
        <taxon>Pinopsida</taxon>
        <taxon>Pinidae</taxon>
        <taxon>Conifers I</taxon>
        <taxon>Pinales</taxon>
        <taxon>Pinaceae</taxon>
        <taxon>Picea</taxon>
    </lineage>
</organism>
<dbReference type="AlphaFoldDB" id="A9NSC9"/>
<feature type="transmembrane region" description="Helical" evidence="1">
    <location>
        <begin position="44"/>
        <end position="63"/>
    </location>
</feature>
<dbReference type="InterPro" id="IPR021775">
    <property type="entry name" value="DUF3339"/>
</dbReference>
<name>A9NSC9_PICSI</name>
<keyword evidence="1" id="KW-1133">Transmembrane helix</keyword>
<sequence>MADWGPVLVGVILFVLLSPGLLIQFPGNCRTIDFGNLETSGRSILMHTIIFFGLFALFTVVIGV</sequence>
<dbReference type="Pfam" id="PF11820">
    <property type="entry name" value="DUF3339"/>
    <property type="match status" value="1"/>
</dbReference>
<proteinExistence type="evidence at transcript level"/>
<keyword evidence="1" id="KW-0812">Transmembrane</keyword>
<evidence type="ECO:0000256" key="1">
    <source>
        <dbReference type="SAM" id="Phobius"/>
    </source>
</evidence>
<dbReference type="EMBL" id="EF084216">
    <property type="protein sequence ID" value="ABK23540.1"/>
    <property type="molecule type" value="mRNA"/>
</dbReference>
<evidence type="ECO:0008006" key="3">
    <source>
        <dbReference type="Google" id="ProtNLM"/>
    </source>
</evidence>
<reference evidence="2" key="1">
    <citation type="journal article" date="2008" name="BMC Genomics">
        <title>A conifer genomics resource of 200,000 spruce (Picea spp.) ESTs and 6,464 high-quality, sequence-finished full-length cDNAs for Sitka spruce (Picea sitchensis).</title>
        <authorList>
            <person name="Ralph S.G."/>
            <person name="Chun H.J."/>
            <person name="Kolosova N."/>
            <person name="Cooper D."/>
            <person name="Oddy C."/>
            <person name="Ritland C.E."/>
            <person name="Kirkpatrick R."/>
            <person name="Moore R."/>
            <person name="Barber S."/>
            <person name="Holt R.A."/>
            <person name="Jones S.J."/>
            <person name="Marra M.A."/>
            <person name="Douglas C.J."/>
            <person name="Ritland K."/>
            <person name="Bohlmann J."/>
        </authorList>
    </citation>
    <scope>NUCLEOTIDE SEQUENCE</scope>
    <source>
        <tissue evidence="2">Green portion of the leader tissue</tissue>
    </source>
</reference>
<dbReference type="PANTHER" id="PTHR33128:SF9">
    <property type="entry name" value="PROTEIN, PUTATIVE-RELATED"/>
    <property type="match status" value="1"/>
</dbReference>
<dbReference type="PANTHER" id="PTHR33128">
    <property type="entry name" value="OS05G0103400 PROTEIN"/>
    <property type="match status" value="1"/>
</dbReference>